<dbReference type="EMBL" id="CM001488">
    <property type="protein sequence ID" value="EIM62085.1"/>
    <property type="molecule type" value="Genomic_DNA"/>
</dbReference>
<dbReference type="Proteomes" id="UP000005778">
    <property type="component" value="Chromosome"/>
</dbReference>
<name>I5AXX2_9BACT</name>
<reference evidence="2 3" key="2">
    <citation type="submission" date="2012-02" db="EMBL/GenBank/DDBJ databases">
        <title>Improved High-Quality Draft sequence of Desulfobacter postgatei 2ac9.</title>
        <authorList>
            <consortium name="US DOE Joint Genome Institute"/>
            <person name="Lucas S."/>
            <person name="Han J."/>
            <person name="Lapidus A."/>
            <person name="Cheng J.-F."/>
            <person name="Goodwin L."/>
            <person name="Pitluck S."/>
            <person name="Peters L."/>
            <person name="Ovchinnikova G."/>
            <person name="Held B."/>
            <person name="Detter J.C."/>
            <person name="Han C."/>
            <person name="Tapia R."/>
            <person name="Land M."/>
            <person name="Hauser L."/>
            <person name="Kyrpides N."/>
            <person name="Ivanova N."/>
            <person name="Pagani I."/>
            <person name="Orellana R."/>
            <person name="Lovley D."/>
            <person name="Woyke T."/>
        </authorList>
    </citation>
    <scope>NUCLEOTIDE SEQUENCE [LARGE SCALE GENOMIC DNA]</scope>
    <source>
        <strain evidence="2 3">2ac9</strain>
    </source>
</reference>
<accession>I5AXX2</accession>
<dbReference type="GO" id="GO:0006203">
    <property type="term" value="P:dGTP catabolic process"/>
    <property type="evidence" value="ECO:0007669"/>
    <property type="project" value="TreeGrafter"/>
</dbReference>
<dbReference type="SUPFAM" id="SSF109604">
    <property type="entry name" value="HD-domain/PDEase-like"/>
    <property type="match status" value="1"/>
</dbReference>
<evidence type="ECO:0000259" key="1">
    <source>
        <dbReference type="PROSITE" id="PS51831"/>
    </source>
</evidence>
<dbReference type="SMART" id="SM00471">
    <property type="entry name" value="HDc"/>
    <property type="match status" value="1"/>
</dbReference>
<keyword evidence="2" id="KW-0378">Hydrolase</keyword>
<dbReference type="Pfam" id="PF01966">
    <property type="entry name" value="HD"/>
    <property type="match status" value="1"/>
</dbReference>
<dbReference type="GO" id="GO:0008832">
    <property type="term" value="F:dGTPase activity"/>
    <property type="evidence" value="ECO:0007669"/>
    <property type="project" value="TreeGrafter"/>
</dbReference>
<dbReference type="eggNOG" id="COG1078">
    <property type="taxonomic scope" value="Bacteria"/>
</dbReference>
<dbReference type="PROSITE" id="PS51831">
    <property type="entry name" value="HD"/>
    <property type="match status" value="1"/>
</dbReference>
<dbReference type="RefSeq" id="WP_004070428.1">
    <property type="nucleotide sequence ID" value="NZ_CM001488.1"/>
</dbReference>
<dbReference type="CDD" id="cd00077">
    <property type="entry name" value="HDc"/>
    <property type="match status" value="1"/>
</dbReference>
<evidence type="ECO:0000313" key="2">
    <source>
        <dbReference type="EMBL" id="EIM62085.1"/>
    </source>
</evidence>
<dbReference type="InterPro" id="IPR050135">
    <property type="entry name" value="dGTPase-like"/>
</dbReference>
<evidence type="ECO:0000313" key="3">
    <source>
        <dbReference type="Proteomes" id="UP000005778"/>
    </source>
</evidence>
<dbReference type="PANTHER" id="PTHR11373:SF4">
    <property type="entry name" value="DEOXYNUCLEOSIDE TRIPHOSPHATE TRIPHOSPHOHYDROLASE SAMHD1"/>
    <property type="match status" value="1"/>
</dbReference>
<dbReference type="Gene3D" id="1.10.3210.10">
    <property type="entry name" value="Hypothetical protein af1432"/>
    <property type="match status" value="1"/>
</dbReference>
<keyword evidence="3" id="KW-1185">Reference proteome</keyword>
<dbReference type="AlphaFoldDB" id="I5AXX2"/>
<reference evidence="2 3" key="1">
    <citation type="submission" date="2011-09" db="EMBL/GenBank/DDBJ databases">
        <authorList>
            <consortium name="US DOE Joint Genome Institute (JGI-PGF)"/>
            <person name="Lucas S."/>
            <person name="Han J."/>
            <person name="Lapidus A."/>
            <person name="Cheng J.-F."/>
            <person name="Goodwin L."/>
            <person name="Pitluck S."/>
            <person name="Peters L."/>
            <person name="Land M.L."/>
            <person name="Hauser L."/>
            <person name="Orellana R."/>
            <person name="Lovley D."/>
            <person name="Woyke T.J."/>
        </authorList>
    </citation>
    <scope>NUCLEOTIDE SEQUENCE [LARGE SCALE GENOMIC DNA]</scope>
    <source>
        <strain evidence="2 3">2ac9</strain>
    </source>
</reference>
<protein>
    <submittedName>
        <fullName evidence="2">HD superfamily phosphohydrolase</fullName>
    </submittedName>
</protein>
<gene>
    <name evidence="2" type="ORF">DespoDRAFT_00032</name>
</gene>
<dbReference type="InterPro" id="IPR003607">
    <property type="entry name" value="HD/PDEase_dom"/>
</dbReference>
<sequence length="452" mass="53028">MDLLKKFGERKHKFRDPIYGFIELNDSELKIIDTPIFQRLRRVHQLALTKYVYPSAEHSRFTHSMGVLQVATEIFLNIYRHSDHGLLSKEAGDPIGDIAKKLQILRFATLLHDIGHLPFSHAAEKLILQQKASHEQLGQHIIKHYPPIKEAIEERGIDTKIVAMLLDDKPLAEYFILKNIVSGQLDADRADYLLRDSYTCGVKYGEYDYKRYIQSFFLKENKNGQPQLCIEEKNIYLVEAFLMARYHYNLQVPYHRTRSGYDIALKKYIEHLKGENRFPEFVIFDENNNINSLDFEQFELFDDYSIFEMIKTDYKSDGNIWAKMLMRQEHLLPVFDHIKTIGGDNFLPYKSILRDLKDNGLKEEHDFFRFEKTLTVSKLLQKRDDEGDDKFPLGLIINDRPEPGNIMDYSNILSQLGKPIEIFRIYALKEHKETALELSKKAFTFFSELNDA</sequence>
<proteinExistence type="predicted"/>
<dbReference type="InterPro" id="IPR006674">
    <property type="entry name" value="HD_domain"/>
</dbReference>
<dbReference type="PANTHER" id="PTHR11373">
    <property type="entry name" value="DEOXYNUCLEOSIDE TRIPHOSPHATE TRIPHOSPHOHYDROLASE"/>
    <property type="match status" value="1"/>
</dbReference>
<dbReference type="OrthoDB" id="9803619at2"/>
<organism evidence="2 3">
    <name type="scientific">Desulfobacter postgatei 2ac9</name>
    <dbReference type="NCBI Taxonomy" id="879212"/>
    <lineage>
        <taxon>Bacteria</taxon>
        <taxon>Pseudomonadati</taxon>
        <taxon>Thermodesulfobacteriota</taxon>
        <taxon>Desulfobacteria</taxon>
        <taxon>Desulfobacterales</taxon>
        <taxon>Desulfobacteraceae</taxon>
        <taxon>Desulfobacter</taxon>
    </lineage>
</organism>
<feature type="domain" description="HD" evidence="1">
    <location>
        <begin position="60"/>
        <end position="193"/>
    </location>
</feature>
<dbReference type="HOGENOM" id="CLU_026821_3_0_7"/>